<accession>A0A0J0XCK0</accession>
<dbReference type="STRING" id="879819.A0A0J0XCK0"/>
<dbReference type="OrthoDB" id="1259151at2759"/>
<dbReference type="EMBL" id="KQ087283">
    <property type="protein sequence ID" value="KLT38782.1"/>
    <property type="molecule type" value="Genomic_DNA"/>
</dbReference>
<sequence>MAANTIAWGETRAPIHRGEKLLTPGYATDLELKIPATIEGPKRTEKSWGRIWLTDQRIIFIALKRPGGEDLNAPHREPGAPELHSLIIPYDTIKDTSFHLPIFSANHQLIEFLPDPTHPSPNLPNPGNDSALVCKLILSDGLGHNMYKRIEKEREAWLKRLREGETLPAYTPAAPGEAPPPPLSTD</sequence>
<dbReference type="Proteomes" id="UP000053611">
    <property type="component" value="Unassembled WGS sequence"/>
</dbReference>
<feature type="region of interest" description="Disordered" evidence="1">
    <location>
        <begin position="164"/>
        <end position="186"/>
    </location>
</feature>
<organism evidence="2 3">
    <name type="scientific">Cutaneotrichosporon oleaginosum</name>
    <dbReference type="NCBI Taxonomy" id="879819"/>
    <lineage>
        <taxon>Eukaryota</taxon>
        <taxon>Fungi</taxon>
        <taxon>Dikarya</taxon>
        <taxon>Basidiomycota</taxon>
        <taxon>Agaricomycotina</taxon>
        <taxon>Tremellomycetes</taxon>
        <taxon>Trichosporonales</taxon>
        <taxon>Trichosporonaceae</taxon>
        <taxon>Cutaneotrichosporon</taxon>
    </lineage>
</organism>
<evidence type="ECO:0000313" key="2">
    <source>
        <dbReference type="EMBL" id="KLT38782.1"/>
    </source>
</evidence>
<dbReference type="Gene3D" id="2.30.29.30">
    <property type="entry name" value="Pleckstrin-homology domain (PH domain)/Phosphotyrosine-binding domain (PTB)"/>
    <property type="match status" value="1"/>
</dbReference>
<feature type="compositionally biased region" description="Pro residues" evidence="1">
    <location>
        <begin position="177"/>
        <end position="186"/>
    </location>
</feature>
<dbReference type="InterPro" id="IPR011993">
    <property type="entry name" value="PH-like_dom_sf"/>
</dbReference>
<dbReference type="AlphaFoldDB" id="A0A0J0XCK0"/>
<dbReference type="GeneID" id="28982193"/>
<evidence type="ECO:0000256" key="1">
    <source>
        <dbReference type="SAM" id="MobiDB-lite"/>
    </source>
</evidence>
<protein>
    <recommendedName>
        <fullName evidence="4">PH domain-like protein</fullName>
    </recommendedName>
</protein>
<keyword evidence="3" id="KW-1185">Reference proteome</keyword>
<name>A0A0J0XCK0_9TREE</name>
<dbReference type="SUPFAM" id="SSF50729">
    <property type="entry name" value="PH domain-like"/>
    <property type="match status" value="1"/>
</dbReference>
<evidence type="ECO:0008006" key="4">
    <source>
        <dbReference type="Google" id="ProtNLM"/>
    </source>
</evidence>
<evidence type="ECO:0000313" key="3">
    <source>
        <dbReference type="Proteomes" id="UP000053611"/>
    </source>
</evidence>
<dbReference type="RefSeq" id="XP_018275273.1">
    <property type="nucleotide sequence ID" value="XM_018421590.1"/>
</dbReference>
<proteinExistence type="predicted"/>
<gene>
    <name evidence="2" type="ORF">CC85DRAFT_280552</name>
</gene>
<reference evidence="2 3" key="1">
    <citation type="submission" date="2015-03" db="EMBL/GenBank/DDBJ databases">
        <title>Genomics and transcriptomics of the oil-accumulating basidiomycete yeast T. oleaginosus allow insights into substrate utilization and the diverse evolutionary trajectories of mating systems in fungi.</title>
        <authorList>
            <consortium name="DOE Joint Genome Institute"/>
            <person name="Kourist R."/>
            <person name="Kracht O."/>
            <person name="Bracharz F."/>
            <person name="Lipzen A."/>
            <person name="Nolan M."/>
            <person name="Ohm R."/>
            <person name="Grigoriev I."/>
            <person name="Sun S."/>
            <person name="Heitman J."/>
            <person name="Bruck T."/>
            <person name="Nowrousian M."/>
        </authorList>
    </citation>
    <scope>NUCLEOTIDE SEQUENCE [LARGE SCALE GENOMIC DNA]</scope>
    <source>
        <strain evidence="2 3">IBC0246</strain>
    </source>
</reference>